<accession>A0A934VQI3</accession>
<protein>
    <submittedName>
        <fullName evidence="1">Uncharacterized protein</fullName>
    </submittedName>
</protein>
<keyword evidence="2" id="KW-1185">Reference proteome</keyword>
<evidence type="ECO:0000313" key="2">
    <source>
        <dbReference type="Proteomes" id="UP000617628"/>
    </source>
</evidence>
<dbReference type="RefSeq" id="WP_200354746.1">
    <property type="nucleotide sequence ID" value="NZ_JAENIL010000010.1"/>
</dbReference>
<evidence type="ECO:0000313" key="1">
    <source>
        <dbReference type="EMBL" id="MBK1876529.1"/>
    </source>
</evidence>
<dbReference type="AlphaFoldDB" id="A0A934VQI3"/>
<comment type="caution">
    <text evidence="1">The sequence shown here is derived from an EMBL/GenBank/DDBJ whole genome shotgun (WGS) entry which is preliminary data.</text>
</comment>
<reference evidence="1" key="1">
    <citation type="submission" date="2021-01" db="EMBL/GenBank/DDBJ databases">
        <title>Modified the classification status of verrucomicrobia.</title>
        <authorList>
            <person name="Feng X."/>
        </authorList>
    </citation>
    <scope>NUCLEOTIDE SEQUENCE</scope>
    <source>
        <strain evidence="1">KCTC 13126</strain>
    </source>
</reference>
<name>A0A934VQI3_9BACT</name>
<organism evidence="1 2">
    <name type="scientific">Pelagicoccus mobilis</name>
    <dbReference type="NCBI Taxonomy" id="415221"/>
    <lineage>
        <taxon>Bacteria</taxon>
        <taxon>Pseudomonadati</taxon>
        <taxon>Verrucomicrobiota</taxon>
        <taxon>Opitutia</taxon>
        <taxon>Puniceicoccales</taxon>
        <taxon>Pelagicoccaceae</taxon>
        <taxon>Pelagicoccus</taxon>
    </lineage>
</organism>
<proteinExistence type="predicted"/>
<dbReference type="Proteomes" id="UP000617628">
    <property type="component" value="Unassembled WGS sequence"/>
</dbReference>
<gene>
    <name evidence="1" type="ORF">JIN87_06585</name>
</gene>
<dbReference type="EMBL" id="JAENIL010000010">
    <property type="protein sequence ID" value="MBK1876529.1"/>
    <property type="molecule type" value="Genomic_DNA"/>
</dbReference>
<sequence length="224" mass="25654">MKTIILVLVACFVVLIGNAQEPGTEFRVLAYGDGLFEGVFFEDASEGEPKRVYLEFLPNQKSRKYSVVEAKGTIEFFQEVEEEGALVQIEVGRAEFEQESEVLLLVFFETSDFEESQEYEVLTLDESDRVWRAGCVRFLNLSGAELLGQIGEVSLQLPHDASEVVCFEEGNRDARRIQLRVRWEGSERVVYSSRFLPDPNHPKLMVIKPPLEERSLKVRVETLW</sequence>